<evidence type="ECO:0000256" key="7">
    <source>
        <dbReference type="RuleBase" id="RU003954"/>
    </source>
</evidence>
<keyword evidence="3 8" id="KW-0369">Histidine metabolism</keyword>
<dbReference type="PANTHER" id="PTHR10362">
    <property type="entry name" value="HISTIDINE AMMONIA-LYASE"/>
    <property type="match status" value="1"/>
</dbReference>
<evidence type="ECO:0000256" key="4">
    <source>
        <dbReference type="ARBA" id="ARBA00023239"/>
    </source>
</evidence>
<dbReference type="Pfam" id="PF00221">
    <property type="entry name" value="Lyase_aromatic"/>
    <property type="match status" value="1"/>
</dbReference>
<dbReference type="InterPro" id="IPR008948">
    <property type="entry name" value="L-Aspartase-like"/>
</dbReference>
<dbReference type="GO" id="GO:0004397">
    <property type="term" value="F:histidine ammonia-lyase activity"/>
    <property type="evidence" value="ECO:0007669"/>
    <property type="project" value="UniProtKB-EC"/>
</dbReference>
<dbReference type="PROSITE" id="PS00488">
    <property type="entry name" value="PAL_HISTIDASE"/>
    <property type="match status" value="1"/>
</dbReference>
<evidence type="ECO:0000256" key="5">
    <source>
        <dbReference type="ARBA" id="ARBA00049269"/>
    </source>
</evidence>
<evidence type="ECO:0000256" key="3">
    <source>
        <dbReference type="ARBA" id="ARBA00022808"/>
    </source>
</evidence>
<comment type="subcellular location">
    <subcellularLocation>
        <location evidence="9">Cytoplasm</location>
    </subcellularLocation>
</comment>
<comment type="similarity">
    <text evidence="7">Belongs to the PAL/histidase family.</text>
</comment>
<keyword evidence="11" id="KW-1185">Reference proteome</keyword>
<evidence type="ECO:0000256" key="1">
    <source>
        <dbReference type="ARBA" id="ARBA00005113"/>
    </source>
</evidence>
<dbReference type="EC" id="4.3.1.3" evidence="2 6"/>
<dbReference type="RefSeq" id="WP_378554479.1">
    <property type="nucleotide sequence ID" value="NZ_JBHSBA010000015.1"/>
</dbReference>
<dbReference type="CDD" id="cd00332">
    <property type="entry name" value="PAL-HAL"/>
    <property type="match status" value="1"/>
</dbReference>
<dbReference type="Gene3D" id="1.10.275.10">
    <property type="entry name" value="Fumarase/aspartase (N-terminal domain)"/>
    <property type="match status" value="1"/>
</dbReference>
<evidence type="ECO:0000256" key="6">
    <source>
        <dbReference type="NCBIfam" id="TIGR01225"/>
    </source>
</evidence>
<dbReference type="SUPFAM" id="SSF48557">
    <property type="entry name" value="L-aspartase-like"/>
    <property type="match status" value="1"/>
</dbReference>
<dbReference type="NCBIfam" id="NF006871">
    <property type="entry name" value="PRK09367.1"/>
    <property type="match status" value="1"/>
</dbReference>
<comment type="pathway">
    <text evidence="1 8">Amino-acid degradation; L-histidine degradation into L-glutamate; N-formimidoyl-L-glutamate from L-histidine: step 1/3.</text>
</comment>
<evidence type="ECO:0000313" key="10">
    <source>
        <dbReference type="EMBL" id="MFC4128703.1"/>
    </source>
</evidence>
<protein>
    <recommendedName>
        <fullName evidence="2 6">Histidine ammonia-lyase</fullName>
        <ecNumber evidence="2 6">4.3.1.3</ecNumber>
    </recommendedName>
</protein>
<comment type="caution">
    <text evidence="10">The sequence shown here is derived from an EMBL/GenBank/DDBJ whole genome shotgun (WGS) entry which is preliminary data.</text>
</comment>
<dbReference type="InterPro" id="IPR001106">
    <property type="entry name" value="Aromatic_Lyase"/>
</dbReference>
<organism evidence="10 11">
    <name type="scientific">Nocardia rhizosphaerae</name>
    <dbReference type="NCBI Taxonomy" id="1691571"/>
    <lineage>
        <taxon>Bacteria</taxon>
        <taxon>Bacillati</taxon>
        <taxon>Actinomycetota</taxon>
        <taxon>Actinomycetes</taxon>
        <taxon>Mycobacteriales</taxon>
        <taxon>Nocardiaceae</taxon>
        <taxon>Nocardia</taxon>
    </lineage>
</organism>
<keyword evidence="4 7" id="KW-0456">Lyase</keyword>
<dbReference type="EMBL" id="JBHSBA010000015">
    <property type="protein sequence ID" value="MFC4128703.1"/>
    <property type="molecule type" value="Genomic_DNA"/>
</dbReference>
<evidence type="ECO:0000256" key="8">
    <source>
        <dbReference type="RuleBase" id="RU004479"/>
    </source>
</evidence>
<name>A0ABV8LER6_9NOCA</name>
<evidence type="ECO:0000313" key="11">
    <source>
        <dbReference type="Proteomes" id="UP001595767"/>
    </source>
</evidence>
<reference evidence="11" key="1">
    <citation type="journal article" date="2019" name="Int. J. Syst. Evol. Microbiol.">
        <title>The Global Catalogue of Microorganisms (GCM) 10K type strain sequencing project: providing services to taxonomists for standard genome sequencing and annotation.</title>
        <authorList>
            <consortium name="The Broad Institute Genomics Platform"/>
            <consortium name="The Broad Institute Genome Sequencing Center for Infectious Disease"/>
            <person name="Wu L."/>
            <person name="Ma J."/>
        </authorList>
    </citation>
    <scope>NUCLEOTIDE SEQUENCE [LARGE SCALE GENOMIC DNA]</scope>
    <source>
        <strain evidence="11">CGMCC 4.7204</strain>
    </source>
</reference>
<gene>
    <name evidence="10" type="primary">hutH</name>
    <name evidence="10" type="ORF">ACFOW8_27610</name>
</gene>
<dbReference type="Proteomes" id="UP001595767">
    <property type="component" value="Unassembled WGS sequence"/>
</dbReference>
<dbReference type="InterPro" id="IPR005921">
    <property type="entry name" value="HutH"/>
</dbReference>
<dbReference type="Gene3D" id="1.20.200.10">
    <property type="entry name" value="Fumarase/aspartase (Central domain)"/>
    <property type="match status" value="1"/>
</dbReference>
<sequence>MSIDSDLAPVVVGTGPVAAPELVRVARGGAPVALSEEALTAIADSRRRIEALAADPKPVYGVSTGFGALAVRHIPQELRKQLQRSLVRSHAAGSGAEVEREVVRALMLLRLSTLATGRTGVRPVVAQTYAALLSAGITPVVYEYGSLGCSGDLAPLAHVALAVLGEGTVRDAAGTLLPAADALAAAGIAPVELAEKEGLALINGTDGMLGMLVLACHDLRALLRLADVTAAMSVEALMGTDKVFAADLQALRPQPGQAVAAANMTRLLADSPIVASHATPDCTVVQDAYSLRCAPQVAGGARDTLAHAERVASCELASAVDNPVVTLDGRVESNGNFHGAPVAYVLDFLAIVVADVASMSERRTDRFLDKARNHGLPPFLADDPGVDSGHMIAQYTQAAIVSELKRLAAPASVDSIPSSAMQEDHVSMGWSAARKLRRAVDGLTRVLAIEALTAARALDLRAPLVPSPATAAVRDALRTRVPGPGPDRYLAPDIEAAVALAASGALVTAAETVVGPLD</sequence>
<dbReference type="InterPro" id="IPR022313">
    <property type="entry name" value="Phe/His_NH3-lyase_AS"/>
</dbReference>
<accession>A0ABV8LER6</accession>
<proteinExistence type="inferred from homology"/>
<dbReference type="NCBIfam" id="TIGR01225">
    <property type="entry name" value="hutH"/>
    <property type="match status" value="1"/>
</dbReference>
<comment type="catalytic activity">
    <reaction evidence="5 8">
        <text>L-histidine = trans-urocanate + NH4(+)</text>
        <dbReference type="Rhea" id="RHEA:21232"/>
        <dbReference type="ChEBI" id="CHEBI:17771"/>
        <dbReference type="ChEBI" id="CHEBI:28938"/>
        <dbReference type="ChEBI" id="CHEBI:57595"/>
        <dbReference type="EC" id="4.3.1.3"/>
    </reaction>
</comment>
<evidence type="ECO:0000256" key="9">
    <source>
        <dbReference type="RuleBase" id="RU004480"/>
    </source>
</evidence>
<evidence type="ECO:0000256" key="2">
    <source>
        <dbReference type="ARBA" id="ARBA00012994"/>
    </source>
</evidence>
<dbReference type="InterPro" id="IPR024083">
    <property type="entry name" value="Fumarase/histidase_N"/>
</dbReference>